<dbReference type="InterPro" id="IPR046530">
    <property type="entry name" value="BIM1-like_dom"/>
</dbReference>
<feature type="compositionally biased region" description="Basic and acidic residues" evidence="1">
    <location>
        <begin position="159"/>
        <end position="168"/>
    </location>
</feature>
<reference evidence="4 5" key="1">
    <citation type="journal article" date="2020" name="Phytopathology">
        <title>Genome Sequence Resources of Colletotrichum truncatum, C. plurivorum, C. musicola, and C. sojae: Four Species Pathogenic to Soybean (Glycine max).</title>
        <authorList>
            <person name="Rogerio F."/>
            <person name="Boufleur T.R."/>
            <person name="Ciampi-Guillardi M."/>
            <person name="Sukno S.A."/>
            <person name="Thon M.R."/>
            <person name="Massola Junior N.S."/>
            <person name="Baroncelli R."/>
        </authorList>
    </citation>
    <scope>NUCLEOTIDE SEQUENCE [LARGE SCALE GENOMIC DNA]</scope>
    <source>
        <strain evidence="4 5">LFN0009</strain>
    </source>
</reference>
<dbReference type="Proteomes" id="UP000652219">
    <property type="component" value="Unassembled WGS sequence"/>
</dbReference>
<evidence type="ECO:0000256" key="2">
    <source>
        <dbReference type="SAM" id="Phobius"/>
    </source>
</evidence>
<protein>
    <submittedName>
        <fullName evidence="4">GPI-anchored protein</fullName>
    </submittedName>
</protein>
<accession>A0A8H6ILL8</accession>
<proteinExistence type="predicted"/>
<comment type="caution">
    <text evidence="4">The sequence shown here is derived from an EMBL/GenBank/DDBJ whole genome shotgun (WGS) entry which is preliminary data.</text>
</comment>
<keyword evidence="2" id="KW-0812">Transmembrane</keyword>
<keyword evidence="2" id="KW-0472">Membrane</keyword>
<dbReference type="AlphaFoldDB" id="A0A8H6ILL8"/>
<name>A0A8H6ILL8_9PEZI</name>
<evidence type="ECO:0000259" key="3">
    <source>
        <dbReference type="Pfam" id="PF20238"/>
    </source>
</evidence>
<evidence type="ECO:0000313" key="5">
    <source>
        <dbReference type="Proteomes" id="UP000652219"/>
    </source>
</evidence>
<keyword evidence="2" id="KW-1133">Transmembrane helix</keyword>
<evidence type="ECO:0000256" key="1">
    <source>
        <dbReference type="SAM" id="MobiDB-lite"/>
    </source>
</evidence>
<dbReference type="Pfam" id="PF20238">
    <property type="entry name" value="BIM1-like_dom"/>
    <property type="match status" value="1"/>
</dbReference>
<gene>
    <name evidence="4" type="ORF">CSOJ01_15773</name>
</gene>
<keyword evidence="5" id="KW-1185">Reference proteome</keyword>
<feature type="domain" description="Copper acquisition factor BIM1-like" evidence="3">
    <location>
        <begin position="2"/>
        <end position="78"/>
    </location>
</feature>
<dbReference type="EMBL" id="WIGN01000759">
    <property type="protein sequence ID" value="KAF6784290.1"/>
    <property type="molecule type" value="Genomic_DNA"/>
</dbReference>
<sequence>MFETILTPDDLGVLAVGYTCVNAPKFREGTAPGTKATFRLRYISNFAQDESKSENLYACADVTFVESLGSPVPCFNSSLSKPIVDVTPLGVNPHGTNGISKPTGKKGLSGGAIAGAVVGSVAGAAVLGLAAFFLWRRNRSLEAAAAERKQQGSDFQKVMSERPPSHGV</sequence>
<feature type="region of interest" description="Disordered" evidence="1">
    <location>
        <begin position="147"/>
        <end position="168"/>
    </location>
</feature>
<feature type="transmembrane region" description="Helical" evidence="2">
    <location>
        <begin position="112"/>
        <end position="135"/>
    </location>
</feature>
<evidence type="ECO:0000313" key="4">
    <source>
        <dbReference type="EMBL" id="KAF6784290.1"/>
    </source>
</evidence>
<organism evidence="4 5">
    <name type="scientific">Colletotrichum sojae</name>
    <dbReference type="NCBI Taxonomy" id="2175907"/>
    <lineage>
        <taxon>Eukaryota</taxon>
        <taxon>Fungi</taxon>
        <taxon>Dikarya</taxon>
        <taxon>Ascomycota</taxon>
        <taxon>Pezizomycotina</taxon>
        <taxon>Sordariomycetes</taxon>
        <taxon>Hypocreomycetidae</taxon>
        <taxon>Glomerellales</taxon>
        <taxon>Glomerellaceae</taxon>
        <taxon>Colletotrichum</taxon>
        <taxon>Colletotrichum orchidearum species complex</taxon>
    </lineage>
</organism>